<evidence type="ECO:0000313" key="3">
    <source>
        <dbReference type="EMBL" id="PAX53581.1"/>
    </source>
</evidence>
<dbReference type="OrthoDB" id="480651at2"/>
<feature type="compositionally biased region" description="Basic and acidic residues" evidence="1">
    <location>
        <begin position="37"/>
        <end position="46"/>
    </location>
</feature>
<dbReference type="PROSITE" id="PS51257">
    <property type="entry name" value="PROKAR_LIPOPROTEIN"/>
    <property type="match status" value="1"/>
</dbReference>
<feature type="domain" description="Phosphodiester glycosidase" evidence="2">
    <location>
        <begin position="154"/>
        <end position="328"/>
    </location>
</feature>
<evidence type="ECO:0000313" key="4">
    <source>
        <dbReference type="Proteomes" id="UP000218238"/>
    </source>
</evidence>
<feature type="region of interest" description="Disordered" evidence="1">
    <location>
        <begin position="37"/>
        <end position="69"/>
    </location>
</feature>
<reference evidence="3 4" key="1">
    <citation type="submission" date="2017-08" db="EMBL/GenBank/DDBJ databases">
        <title>Draft genome sequence of filamentous cyanobacterium Calothrix elsteri CCALA 953.</title>
        <authorList>
            <person name="Gagunashvili A.N."/>
            <person name="Elster J."/>
            <person name="Andresson O.S."/>
        </authorList>
    </citation>
    <scope>NUCLEOTIDE SEQUENCE [LARGE SCALE GENOMIC DNA]</scope>
    <source>
        <strain evidence="3 4">CCALA 953</strain>
    </source>
</reference>
<comment type="caution">
    <text evidence="3">The sequence shown here is derived from an EMBL/GenBank/DDBJ whole genome shotgun (WGS) entry which is preliminary data.</text>
</comment>
<dbReference type="Proteomes" id="UP000218238">
    <property type="component" value="Unassembled WGS sequence"/>
</dbReference>
<name>A0A2A2TIG9_9CYAN</name>
<dbReference type="AlphaFoldDB" id="A0A2A2TIG9"/>
<evidence type="ECO:0000256" key="1">
    <source>
        <dbReference type="SAM" id="MobiDB-lite"/>
    </source>
</evidence>
<gene>
    <name evidence="3" type="ORF">CK510_13525</name>
</gene>
<accession>A0A2A2TIG9</accession>
<organism evidence="3 4">
    <name type="scientific">Brunnivagina elsteri CCALA 953</name>
    <dbReference type="NCBI Taxonomy" id="987040"/>
    <lineage>
        <taxon>Bacteria</taxon>
        <taxon>Bacillati</taxon>
        <taxon>Cyanobacteriota</taxon>
        <taxon>Cyanophyceae</taxon>
        <taxon>Nostocales</taxon>
        <taxon>Calotrichaceae</taxon>
        <taxon>Brunnivagina</taxon>
    </lineage>
</organism>
<proteinExistence type="predicted"/>
<sequence>MSYRKILRSLFILTFIFGVSSGCESYNSDLSNQNTDKNIDIDKSKLSNESNSGKLVEKSDTKPKNNKNCPGENTNFSLEFLKTNNLGESDKSGINHVIIFNPKSDKLDFKVNVGLVHTIYKKDNNGKTLKEYVPKIFSEIIADENSKLNGKAPVVAINADYIDTINKPQGLNISRGIEYSGDFKTKRSSFGISAGNPSQRQATIQTGRRKKDILNYNLVGGNGRFYKNGIFKDICDDLGEFACKQATNRSMVAVTTSGYVILLVNDTKADSEISISENNRELLPDIFDDVLEGIARNNCLGKIQDAMLFDGGMSPGLHYNNKTYVQNPGAIGSVFLIYKKGS</sequence>
<dbReference type="InterPro" id="IPR018711">
    <property type="entry name" value="NAGPA"/>
</dbReference>
<dbReference type="Pfam" id="PF09992">
    <property type="entry name" value="NAGPA"/>
    <property type="match status" value="1"/>
</dbReference>
<dbReference type="RefSeq" id="WP_095722197.1">
    <property type="nucleotide sequence ID" value="NZ_NTFS01000133.1"/>
</dbReference>
<keyword evidence="4" id="KW-1185">Reference proteome</keyword>
<evidence type="ECO:0000259" key="2">
    <source>
        <dbReference type="Pfam" id="PF09992"/>
    </source>
</evidence>
<protein>
    <recommendedName>
        <fullName evidence="2">Phosphodiester glycosidase domain-containing protein</fullName>
    </recommendedName>
</protein>
<dbReference type="EMBL" id="NTFS01000133">
    <property type="protein sequence ID" value="PAX53581.1"/>
    <property type="molecule type" value="Genomic_DNA"/>
</dbReference>